<sequence length="220" mass="23735">MSAGIAEPGSAPAAGSAASDPVRIYLVEPNPLVVSALGMCFRGDPRFELVGSTESGLALLDLPAGTFDIAVLAWKTADAAATDVLRDWRGRGRTEAVTIFANSRDLGHVRQAVRLGAQGYCYQFDDPSVLFDTLHAVANGRICVPFIDVTSINDTPLAQLTVRERELLSVLARGWTNQQIANRTGISENTVKYHLKNLYEKLGVKNRAMAVAIYSRETDG</sequence>
<dbReference type="PANTHER" id="PTHR44688:SF16">
    <property type="entry name" value="DNA-BINDING TRANSCRIPTIONAL ACTIVATOR DEVR_DOSR"/>
    <property type="match status" value="1"/>
</dbReference>
<dbReference type="Proteomes" id="UP001597135">
    <property type="component" value="Unassembled WGS sequence"/>
</dbReference>
<dbReference type="Pfam" id="PF00196">
    <property type="entry name" value="GerE"/>
    <property type="match status" value="1"/>
</dbReference>
<evidence type="ECO:0000313" key="6">
    <source>
        <dbReference type="Proteomes" id="UP001597135"/>
    </source>
</evidence>
<dbReference type="InterPro" id="IPR036388">
    <property type="entry name" value="WH-like_DNA-bd_sf"/>
</dbReference>
<dbReference type="RefSeq" id="WP_386801213.1">
    <property type="nucleotide sequence ID" value="NZ_JBHTMU010000002.1"/>
</dbReference>
<evidence type="ECO:0000256" key="3">
    <source>
        <dbReference type="ARBA" id="ARBA00023163"/>
    </source>
</evidence>
<dbReference type="PROSITE" id="PS00622">
    <property type="entry name" value="HTH_LUXR_1"/>
    <property type="match status" value="1"/>
</dbReference>
<dbReference type="Gene3D" id="1.10.10.10">
    <property type="entry name" value="Winged helix-like DNA-binding domain superfamily/Winged helix DNA-binding domain"/>
    <property type="match status" value="1"/>
</dbReference>
<keyword evidence="1" id="KW-0805">Transcription regulation</keyword>
<feature type="domain" description="HTH luxR-type" evidence="4">
    <location>
        <begin position="153"/>
        <end position="218"/>
    </location>
</feature>
<keyword evidence="3" id="KW-0804">Transcription</keyword>
<evidence type="ECO:0000313" key="5">
    <source>
        <dbReference type="EMBL" id="MFD1341154.1"/>
    </source>
</evidence>
<comment type="caution">
    <text evidence="5">The sequence shown here is derived from an EMBL/GenBank/DDBJ whole genome shotgun (WGS) entry which is preliminary data.</text>
</comment>
<protein>
    <submittedName>
        <fullName evidence="5">LuxR C-terminal-related transcriptional regulator</fullName>
    </submittedName>
</protein>
<accession>A0ABW3ZDZ9</accession>
<keyword evidence="2" id="KW-0238">DNA-binding</keyword>
<dbReference type="InterPro" id="IPR011006">
    <property type="entry name" value="CheY-like_superfamily"/>
</dbReference>
<dbReference type="SMART" id="SM00421">
    <property type="entry name" value="HTH_LUXR"/>
    <property type="match status" value="1"/>
</dbReference>
<keyword evidence="6" id="KW-1185">Reference proteome</keyword>
<organism evidence="5 6">
    <name type="scientific">Litorisediminicola beolgyonensis</name>
    <dbReference type="NCBI Taxonomy" id="1173614"/>
    <lineage>
        <taxon>Bacteria</taxon>
        <taxon>Pseudomonadati</taxon>
        <taxon>Pseudomonadota</taxon>
        <taxon>Alphaproteobacteria</taxon>
        <taxon>Rhodobacterales</taxon>
        <taxon>Paracoccaceae</taxon>
        <taxon>Litorisediminicola</taxon>
    </lineage>
</organism>
<dbReference type="CDD" id="cd06170">
    <property type="entry name" value="LuxR_C_like"/>
    <property type="match status" value="1"/>
</dbReference>
<gene>
    <name evidence="5" type="ORF">ACFQ4E_01855</name>
</gene>
<dbReference type="InterPro" id="IPR000792">
    <property type="entry name" value="Tscrpt_reg_LuxR_C"/>
</dbReference>
<evidence type="ECO:0000256" key="1">
    <source>
        <dbReference type="ARBA" id="ARBA00023015"/>
    </source>
</evidence>
<evidence type="ECO:0000256" key="2">
    <source>
        <dbReference type="ARBA" id="ARBA00023125"/>
    </source>
</evidence>
<name>A0ABW3ZDZ9_9RHOB</name>
<dbReference type="InterPro" id="IPR016032">
    <property type="entry name" value="Sig_transdc_resp-reg_C-effctor"/>
</dbReference>
<dbReference type="SUPFAM" id="SSF46894">
    <property type="entry name" value="C-terminal effector domain of the bipartite response regulators"/>
    <property type="match status" value="1"/>
</dbReference>
<dbReference type="SUPFAM" id="SSF52172">
    <property type="entry name" value="CheY-like"/>
    <property type="match status" value="1"/>
</dbReference>
<reference evidence="6" key="1">
    <citation type="journal article" date="2019" name="Int. J. Syst. Evol. Microbiol.">
        <title>The Global Catalogue of Microorganisms (GCM) 10K type strain sequencing project: providing services to taxonomists for standard genome sequencing and annotation.</title>
        <authorList>
            <consortium name="The Broad Institute Genomics Platform"/>
            <consortium name="The Broad Institute Genome Sequencing Center for Infectious Disease"/>
            <person name="Wu L."/>
            <person name="Ma J."/>
        </authorList>
    </citation>
    <scope>NUCLEOTIDE SEQUENCE [LARGE SCALE GENOMIC DNA]</scope>
    <source>
        <strain evidence="6">CCUG 62953</strain>
    </source>
</reference>
<proteinExistence type="predicted"/>
<evidence type="ECO:0000259" key="4">
    <source>
        <dbReference type="PROSITE" id="PS50043"/>
    </source>
</evidence>
<dbReference type="PROSITE" id="PS50043">
    <property type="entry name" value="HTH_LUXR_2"/>
    <property type="match status" value="1"/>
</dbReference>
<dbReference type="PANTHER" id="PTHR44688">
    <property type="entry name" value="DNA-BINDING TRANSCRIPTIONAL ACTIVATOR DEVR_DOSR"/>
    <property type="match status" value="1"/>
</dbReference>
<dbReference type="PRINTS" id="PR00038">
    <property type="entry name" value="HTHLUXR"/>
</dbReference>
<dbReference type="Gene3D" id="3.40.50.2300">
    <property type="match status" value="1"/>
</dbReference>
<dbReference type="EMBL" id="JBHTMU010000002">
    <property type="protein sequence ID" value="MFD1341154.1"/>
    <property type="molecule type" value="Genomic_DNA"/>
</dbReference>